<keyword evidence="1" id="KW-0175">Coiled coil</keyword>
<feature type="coiled-coil region" evidence="1">
    <location>
        <begin position="53"/>
        <end position="80"/>
    </location>
</feature>
<proteinExistence type="predicted"/>
<name>A0A9J5YMR4_SOLCO</name>
<protein>
    <submittedName>
        <fullName evidence="2">Uncharacterized protein</fullName>
    </submittedName>
</protein>
<evidence type="ECO:0000313" key="3">
    <source>
        <dbReference type="Proteomes" id="UP000824120"/>
    </source>
</evidence>
<comment type="caution">
    <text evidence="2">The sequence shown here is derived from an EMBL/GenBank/DDBJ whole genome shotgun (WGS) entry which is preliminary data.</text>
</comment>
<accession>A0A9J5YMR4</accession>
<dbReference type="Proteomes" id="UP000824120">
    <property type="component" value="Chromosome 6"/>
</dbReference>
<evidence type="ECO:0000256" key="1">
    <source>
        <dbReference type="SAM" id="Coils"/>
    </source>
</evidence>
<dbReference type="EMBL" id="JACXVP010000006">
    <property type="protein sequence ID" value="KAG5600198.1"/>
    <property type="molecule type" value="Genomic_DNA"/>
</dbReference>
<dbReference type="AlphaFoldDB" id="A0A9J5YMR4"/>
<organism evidence="2 3">
    <name type="scientific">Solanum commersonii</name>
    <name type="common">Commerson's wild potato</name>
    <name type="synonym">Commerson's nightshade</name>
    <dbReference type="NCBI Taxonomy" id="4109"/>
    <lineage>
        <taxon>Eukaryota</taxon>
        <taxon>Viridiplantae</taxon>
        <taxon>Streptophyta</taxon>
        <taxon>Embryophyta</taxon>
        <taxon>Tracheophyta</taxon>
        <taxon>Spermatophyta</taxon>
        <taxon>Magnoliopsida</taxon>
        <taxon>eudicotyledons</taxon>
        <taxon>Gunneridae</taxon>
        <taxon>Pentapetalae</taxon>
        <taxon>asterids</taxon>
        <taxon>lamiids</taxon>
        <taxon>Solanales</taxon>
        <taxon>Solanaceae</taxon>
        <taxon>Solanoideae</taxon>
        <taxon>Solaneae</taxon>
        <taxon>Solanum</taxon>
    </lineage>
</organism>
<dbReference type="OrthoDB" id="1913335at2759"/>
<keyword evidence="3" id="KW-1185">Reference proteome</keyword>
<gene>
    <name evidence="2" type="ORF">H5410_031568</name>
</gene>
<evidence type="ECO:0000313" key="2">
    <source>
        <dbReference type="EMBL" id="KAG5600198.1"/>
    </source>
</evidence>
<reference evidence="2 3" key="1">
    <citation type="submission" date="2020-09" db="EMBL/GenBank/DDBJ databases">
        <title>De no assembly of potato wild relative species, Solanum commersonii.</title>
        <authorList>
            <person name="Cho K."/>
        </authorList>
    </citation>
    <scope>NUCLEOTIDE SEQUENCE [LARGE SCALE GENOMIC DNA]</scope>
    <source>
        <strain evidence="2">LZ3.2</strain>
        <tissue evidence="2">Leaf</tissue>
    </source>
</reference>
<sequence length="179" mass="20185">MENIKMQQNEDGNETIDAFPSVMGSKHPECLRFYGIGESGTFEASSNATNKLVKKIIERMLRMEKKTEELKEQFDEQKTMMRQEILEDVITKLHRSGLPIDVNVLATLLDASSTREIAIRSIHRSSIRSNNQEIAIRSIHRSSIRSNNQGKNPPSCSSNSSTTAFATSCLLQLHLFLIC</sequence>